<feature type="compositionally biased region" description="Basic and acidic residues" evidence="1">
    <location>
        <begin position="848"/>
        <end position="858"/>
    </location>
</feature>
<feature type="compositionally biased region" description="Pro residues" evidence="1">
    <location>
        <begin position="252"/>
        <end position="266"/>
    </location>
</feature>
<feature type="compositionally biased region" description="Acidic residues" evidence="1">
    <location>
        <begin position="551"/>
        <end position="564"/>
    </location>
</feature>
<dbReference type="EMBL" id="JARKIE010000189">
    <property type="protein sequence ID" value="KAJ7669102.1"/>
    <property type="molecule type" value="Genomic_DNA"/>
</dbReference>
<evidence type="ECO:0000313" key="2">
    <source>
        <dbReference type="EMBL" id="KAJ7669102.1"/>
    </source>
</evidence>
<feature type="compositionally biased region" description="Basic and acidic residues" evidence="1">
    <location>
        <begin position="1294"/>
        <end position="1307"/>
    </location>
</feature>
<feature type="compositionally biased region" description="Low complexity" evidence="1">
    <location>
        <begin position="1343"/>
        <end position="1365"/>
    </location>
</feature>
<dbReference type="GO" id="GO:0005634">
    <property type="term" value="C:nucleus"/>
    <property type="evidence" value="ECO:0007669"/>
    <property type="project" value="TreeGrafter"/>
</dbReference>
<dbReference type="PANTHER" id="PTHR46010:SF1">
    <property type="entry name" value="PROTEIN IWS1 HOMOLOG"/>
    <property type="match status" value="1"/>
</dbReference>
<comment type="caution">
    <text evidence="2">The sequence shown here is derived from an EMBL/GenBank/DDBJ whole genome shotgun (WGS) entry which is preliminary data.</text>
</comment>
<protein>
    <submittedName>
        <fullName evidence="2">Uncharacterized protein</fullName>
    </submittedName>
</protein>
<sequence>MTQLQVFQQIMEEPNSSSPPLSSRSVPGPSTLVLVLENLKKELQSLVFHLHLAPRHRKALKKDPVAHEEGLLHRKKADMKYRAKQKDYVVWKQQVSNGPRNYEVEWVIYQDKRREELQRRVAGAQLKEEVVMVEMVEMGEIYYDTYYCTPPFYHDPNLPAHSTQMFYLVASPQAKVPEPGVYPSWSSTQRVAEGIPHGGAVCFKSYNACLPAWHAGCDLVSTTTQPTPKDLAHRNLRLPRLCHAPLKGRPNLRPPPNHGQSVGPPPHRLLCEALPQPAVPSDPFEAHLEALHVLHYIVRGSGVVHSTLNAALAKYTNLYSSTGDATLFTTTNACHAAHVAAGQSISQAKDLATAERAAAQVEAMGPTPDHHVTFYSRAALTLSLSAAWHLLTALEQEDVEVQYNVQLGRHANAAKDDTPQSSTSIQSVSAPASPTAPRRSFRNKSADDSVTAAPKSAPRPRSADASRSRPRHKSDVAGGTTSPSKLQIDLEWEGAQAPNKKFGPPPRMARGRPRQTGRVLSNPLQLQLSRPTYTPPGSPPVMPALLSPPRDEEDENKDEDENKEEDANKAPPIEVLPNPLPSPPPADDDPELNTDELKSGARTPATALRSHSHSPSTDSAVPPPHSPIVFGPPNQTLGGTVNTLPIAPPLKPLHDTAPIVPLRDAPSINPPCNATPIIPSRDALHPSSLCATPLPSTLLCNAAPVVPSHDAAPIVPPRDAFLVATPCPPFLLVMPHLSFLHGTLHPLFLHPMLHLRSPQVTLCLSSLPAMLFLHATPHPSSLRVTPRLKMMAARMTHLRRMGWTSTLTEERDKDGEKQNAAAVDPMGACNLGTHASHHPDKSGQPARMPKEKEKRSGAEEATAALMQEQLKSRCQGLKEAIQRLHGHVKEEVEEMTQTFKLSKAEVRGVIMSATKMKKPKAYHEFNAKVWNHCQQHNEGKPKGERIDMIQSCAIEELNQLKTDWMVKEANKKAGTRKTNAEAAKDVMLTGDRIFEELLLLEKRTGTHGFCVIAGTHENNTIRSTVVGSVESVKFLPDVLRMDAVSFANRYSSWVRFDDTDTKEAKLAKGPRKKNYVTSMLRKKLMEITGKPTLNVEYVRYNKIMRAKEGVEIVGWLDMPMMAPSKMGVGGTAAIDNLYERLKAGTCYWWRVNPQVREELLVKYAGNVKKQVKRRKSVKGKGREVESKAEESKEEEEAPPPKRKKKRVRAASDNEEEAPPKKKAKVRKGKKCAVEEEEEEEEEEEVPKRKRKKAVAEAEDEEEDAPPKKKAKKKAAQGEEGVETVENPKKKGKGKVADKGKAKEKQSAIEEPTTFKRSVLRHRRPPAGRSVSVVPSDADHSDADTAAPSTSTSTAAAAATASTSKSAADKRWDKIRVSDEVVTASRVAPEKMKRMIAAGHEASTIAPPKPKPKAKTTKSLKEIEEDAYGTSREE</sequence>
<feature type="region of interest" description="Disordered" evidence="1">
    <location>
        <begin position="1171"/>
        <end position="1374"/>
    </location>
</feature>
<gene>
    <name evidence="2" type="ORF">B0H17DRAFT_1142252</name>
</gene>
<name>A0AAD7G881_MYCRO</name>
<dbReference type="GO" id="GO:0016973">
    <property type="term" value="P:poly(A)+ mRNA export from nucleus"/>
    <property type="evidence" value="ECO:0007669"/>
    <property type="project" value="TreeGrafter"/>
</dbReference>
<feature type="region of interest" description="Disordered" evidence="1">
    <location>
        <begin position="247"/>
        <end position="266"/>
    </location>
</feature>
<accession>A0AAD7G881</accession>
<organism evidence="2 3">
    <name type="scientific">Mycena rosella</name>
    <name type="common">Pink bonnet</name>
    <name type="synonym">Agaricus rosellus</name>
    <dbReference type="NCBI Taxonomy" id="1033263"/>
    <lineage>
        <taxon>Eukaryota</taxon>
        <taxon>Fungi</taxon>
        <taxon>Dikarya</taxon>
        <taxon>Basidiomycota</taxon>
        <taxon>Agaricomycotina</taxon>
        <taxon>Agaricomycetes</taxon>
        <taxon>Agaricomycetidae</taxon>
        <taxon>Agaricales</taxon>
        <taxon>Marasmiineae</taxon>
        <taxon>Mycenaceae</taxon>
        <taxon>Mycena</taxon>
    </lineage>
</organism>
<reference evidence="2" key="1">
    <citation type="submission" date="2023-03" db="EMBL/GenBank/DDBJ databases">
        <title>Massive genome expansion in bonnet fungi (Mycena s.s.) driven by repeated elements and novel gene families across ecological guilds.</title>
        <authorList>
            <consortium name="Lawrence Berkeley National Laboratory"/>
            <person name="Harder C.B."/>
            <person name="Miyauchi S."/>
            <person name="Viragh M."/>
            <person name="Kuo A."/>
            <person name="Thoen E."/>
            <person name="Andreopoulos B."/>
            <person name="Lu D."/>
            <person name="Skrede I."/>
            <person name="Drula E."/>
            <person name="Henrissat B."/>
            <person name="Morin E."/>
            <person name="Kohler A."/>
            <person name="Barry K."/>
            <person name="LaButti K."/>
            <person name="Morin E."/>
            <person name="Salamov A."/>
            <person name="Lipzen A."/>
            <person name="Mereny Z."/>
            <person name="Hegedus B."/>
            <person name="Baldrian P."/>
            <person name="Stursova M."/>
            <person name="Weitz H."/>
            <person name="Taylor A."/>
            <person name="Grigoriev I.V."/>
            <person name="Nagy L.G."/>
            <person name="Martin F."/>
            <person name="Kauserud H."/>
        </authorList>
    </citation>
    <scope>NUCLEOTIDE SEQUENCE</scope>
    <source>
        <strain evidence="2">CBHHK067</strain>
    </source>
</reference>
<dbReference type="PANTHER" id="PTHR46010">
    <property type="entry name" value="PROTEIN IWS1 HOMOLOG"/>
    <property type="match status" value="1"/>
</dbReference>
<feature type="compositionally biased region" description="Basic and acidic residues" evidence="1">
    <location>
        <begin position="1180"/>
        <end position="1190"/>
    </location>
</feature>
<proteinExistence type="predicted"/>
<evidence type="ECO:0000313" key="3">
    <source>
        <dbReference type="Proteomes" id="UP001221757"/>
    </source>
</evidence>
<feature type="region of interest" description="Disordered" evidence="1">
    <location>
        <begin position="827"/>
        <end position="860"/>
    </location>
</feature>
<feature type="compositionally biased region" description="Polar residues" evidence="1">
    <location>
        <begin position="518"/>
        <end position="532"/>
    </location>
</feature>
<feature type="region of interest" description="Disordered" evidence="1">
    <location>
        <begin position="1398"/>
        <end position="1433"/>
    </location>
</feature>
<keyword evidence="3" id="KW-1185">Reference proteome</keyword>
<dbReference type="InterPro" id="IPR051037">
    <property type="entry name" value="RNAPII_TF_IWS1"/>
</dbReference>
<dbReference type="Proteomes" id="UP001221757">
    <property type="component" value="Unassembled WGS sequence"/>
</dbReference>
<evidence type="ECO:0000256" key="1">
    <source>
        <dbReference type="SAM" id="MobiDB-lite"/>
    </source>
</evidence>
<feature type="region of interest" description="Disordered" evidence="1">
    <location>
        <begin position="412"/>
        <end position="626"/>
    </location>
</feature>
<feature type="compositionally biased region" description="Acidic residues" evidence="1">
    <location>
        <begin position="1234"/>
        <end position="1244"/>
    </location>
</feature>
<feature type="compositionally biased region" description="Basic residues" evidence="1">
    <location>
        <begin position="1220"/>
        <end position="1230"/>
    </location>
</feature>
<feature type="compositionally biased region" description="Pro residues" evidence="1">
    <location>
        <begin position="533"/>
        <end position="542"/>
    </location>
</feature>
<feature type="compositionally biased region" description="Polar residues" evidence="1">
    <location>
        <begin position="419"/>
        <end position="432"/>
    </location>
</feature>